<keyword evidence="6" id="KW-0067">ATP-binding</keyword>
<dbReference type="InterPro" id="IPR027417">
    <property type="entry name" value="P-loop_NTPase"/>
</dbReference>
<evidence type="ECO:0000256" key="9">
    <source>
        <dbReference type="SAM" id="Phobius"/>
    </source>
</evidence>
<dbReference type="RefSeq" id="WP_160900423.1">
    <property type="nucleotide sequence ID" value="NZ_CP102850.1"/>
</dbReference>
<sequence>MDKSTDAVTFYRLWHGVLKKGWWVVGISVLGSGIAAMMISLLQTPIYQSTATLYVTSGGANDSANSAYQGSLASEQRVASYAQLVLSEAVVSGAVSRLGPSASAGQLVEVVESRVVPETVMLEVSANDEDPERAALLANAVAASIVDYVGSLEAPVSGGDPFAKLTVVSPATSRPVPVSPRVKRNVAIGFVLGGCAGLLVLLFRARFDNRVRADDDVESQSGLVALGTVLDDPAIGEGGPVDFISSPSVATEGYRRLRTNLAFAMVDDPAHVVLVTSANAGEGKSTTALNLAASLVEGGNRVVLVDADLRKPSQASRLGLSSAIGLTTYLSNPSALSDLLQPTEIAGLEILAAGPSAPNPSELLGSARTGQLLRNLADSHDYVIVDSSPVIPVTDAAVVSQFVDGVILVANCDSTEWSEVSQVVKVLGHARASILGIVLNRARKGLFEANYGYYGERVDM</sequence>
<dbReference type="GO" id="GO:0005886">
    <property type="term" value="C:plasma membrane"/>
    <property type="evidence" value="ECO:0007669"/>
    <property type="project" value="UniProtKB-SubCell"/>
</dbReference>
<dbReference type="InterPro" id="IPR003856">
    <property type="entry name" value="LPS_length_determ_N"/>
</dbReference>
<dbReference type="EC" id="2.7.10.2" evidence="11"/>
<proteinExistence type="inferred from homology"/>
<dbReference type="InterPro" id="IPR050445">
    <property type="entry name" value="Bact_polysacc_biosynth/exp"/>
</dbReference>
<dbReference type="GO" id="GO:0005524">
    <property type="term" value="F:ATP binding"/>
    <property type="evidence" value="ECO:0007669"/>
    <property type="project" value="UniProtKB-KW"/>
</dbReference>
<dbReference type="PANTHER" id="PTHR32309:SF13">
    <property type="entry name" value="FERRIC ENTEROBACTIN TRANSPORT PROTEIN FEPE"/>
    <property type="match status" value="1"/>
</dbReference>
<reference evidence="11 12" key="1">
    <citation type="submission" date="2019-11" db="EMBL/GenBank/DDBJ databases">
        <title>Gordonia sp. nov., a novel actinobacterium isolated from mangrove soil in Hainan.</title>
        <authorList>
            <person name="Huang X."/>
            <person name="Xie Y."/>
            <person name="Chu X."/>
            <person name="Xiao K."/>
        </authorList>
    </citation>
    <scope>NUCLEOTIDE SEQUENCE [LARGE SCALE GENOMIC DNA]</scope>
    <source>
        <strain evidence="11 12">HNM0687</strain>
    </source>
</reference>
<feature type="transmembrane region" description="Helical" evidence="9">
    <location>
        <begin position="186"/>
        <end position="203"/>
    </location>
</feature>
<evidence type="ECO:0000256" key="6">
    <source>
        <dbReference type="ARBA" id="ARBA00022840"/>
    </source>
</evidence>
<dbReference type="Pfam" id="PF10609">
    <property type="entry name" value="ParA"/>
    <property type="match status" value="1"/>
</dbReference>
<evidence type="ECO:0000256" key="8">
    <source>
        <dbReference type="ARBA" id="ARBA00023136"/>
    </source>
</evidence>
<evidence type="ECO:0000256" key="5">
    <source>
        <dbReference type="ARBA" id="ARBA00022741"/>
    </source>
</evidence>
<keyword evidence="8 9" id="KW-0472">Membrane</keyword>
<keyword evidence="7 9" id="KW-1133">Transmembrane helix</keyword>
<keyword evidence="11" id="KW-0418">Kinase</keyword>
<feature type="transmembrane region" description="Helical" evidence="9">
    <location>
        <begin position="21"/>
        <end position="42"/>
    </location>
</feature>
<keyword evidence="12" id="KW-1185">Reference proteome</keyword>
<organism evidence="11 12">
    <name type="scientific">Gordonia mangrovi</name>
    <dbReference type="NCBI Taxonomy" id="2665643"/>
    <lineage>
        <taxon>Bacteria</taxon>
        <taxon>Bacillati</taxon>
        <taxon>Actinomycetota</taxon>
        <taxon>Actinomycetes</taxon>
        <taxon>Mycobacteriales</taxon>
        <taxon>Gordoniaceae</taxon>
        <taxon>Gordonia</taxon>
    </lineage>
</organism>
<dbReference type="Gene3D" id="3.40.50.300">
    <property type="entry name" value="P-loop containing nucleotide triphosphate hydrolases"/>
    <property type="match status" value="1"/>
</dbReference>
<dbReference type="Proteomes" id="UP000475545">
    <property type="component" value="Unassembled WGS sequence"/>
</dbReference>
<dbReference type="InterPro" id="IPR033756">
    <property type="entry name" value="YlxH/NBP35"/>
</dbReference>
<evidence type="ECO:0000256" key="3">
    <source>
        <dbReference type="ARBA" id="ARBA00022475"/>
    </source>
</evidence>
<feature type="domain" description="Polysaccharide chain length determinant N-terminal" evidence="10">
    <location>
        <begin position="16"/>
        <end position="95"/>
    </location>
</feature>
<comment type="caution">
    <text evidence="11">The sequence shown here is derived from an EMBL/GenBank/DDBJ whole genome shotgun (WGS) entry which is preliminary data.</text>
</comment>
<dbReference type="SUPFAM" id="SSF52540">
    <property type="entry name" value="P-loop containing nucleoside triphosphate hydrolases"/>
    <property type="match status" value="1"/>
</dbReference>
<keyword evidence="11" id="KW-0808">Transferase</keyword>
<keyword evidence="5" id="KW-0547">Nucleotide-binding</keyword>
<keyword evidence="4 9" id="KW-0812">Transmembrane</keyword>
<keyword evidence="3" id="KW-1003">Cell membrane</keyword>
<dbReference type="PANTHER" id="PTHR32309">
    <property type="entry name" value="TYROSINE-PROTEIN KINASE"/>
    <property type="match status" value="1"/>
</dbReference>
<evidence type="ECO:0000313" key="11">
    <source>
        <dbReference type="EMBL" id="MXP20256.1"/>
    </source>
</evidence>
<evidence type="ECO:0000256" key="2">
    <source>
        <dbReference type="ARBA" id="ARBA00006683"/>
    </source>
</evidence>
<name>A0A6L7GK26_9ACTN</name>
<comment type="subcellular location">
    <subcellularLocation>
        <location evidence="1">Cell membrane</location>
        <topology evidence="1">Multi-pass membrane protein</topology>
    </subcellularLocation>
</comment>
<comment type="similarity">
    <text evidence="2">Belongs to the CpsC/CapA family.</text>
</comment>
<accession>A0A6L7GK26</accession>
<dbReference type="Pfam" id="PF02706">
    <property type="entry name" value="Wzz"/>
    <property type="match status" value="1"/>
</dbReference>
<dbReference type="GO" id="GO:0004715">
    <property type="term" value="F:non-membrane spanning protein tyrosine kinase activity"/>
    <property type="evidence" value="ECO:0007669"/>
    <property type="project" value="UniProtKB-EC"/>
</dbReference>
<dbReference type="EMBL" id="WMBR01000001">
    <property type="protein sequence ID" value="MXP20256.1"/>
    <property type="molecule type" value="Genomic_DNA"/>
</dbReference>
<dbReference type="NCBIfam" id="TIGR01007">
    <property type="entry name" value="eps_fam"/>
    <property type="match status" value="1"/>
</dbReference>
<dbReference type="CDD" id="cd05387">
    <property type="entry name" value="BY-kinase"/>
    <property type="match status" value="1"/>
</dbReference>
<evidence type="ECO:0000313" key="12">
    <source>
        <dbReference type="Proteomes" id="UP000475545"/>
    </source>
</evidence>
<evidence type="ECO:0000259" key="10">
    <source>
        <dbReference type="Pfam" id="PF02706"/>
    </source>
</evidence>
<dbReference type="AlphaFoldDB" id="A0A6L7GK26"/>
<dbReference type="InterPro" id="IPR005702">
    <property type="entry name" value="Wzc-like_C"/>
</dbReference>
<evidence type="ECO:0000256" key="7">
    <source>
        <dbReference type="ARBA" id="ARBA00022989"/>
    </source>
</evidence>
<evidence type="ECO:0000256" key="1">
    <source>
        <dbReference type="ARBA" id="ARBA00004651"/>
    </source>
</evidence>
<evidence type="ECO:0000256" key="4">
    <source>
        <dbReference type="ARBA" id="ARBA00022692"/>
    </source>
</evidence>
<protein>
    <submittedName>
        <fullName evidence="11">Polysaccharide biosynthesis tyrosine autokinase</fullName>
        <ecNumber evidence="11">2.7.10.2</ecNumber>
    </submittedName>
</protein>
<gene>
    <name evidence="11" type="ORF">GIY30_02610</name>
</gene>